<dbReference type="SMART" id="SM00342">
    <property type="entry name" value="HTH_ARAC"/>
    <property type="match status" value="1"/>
</dbReference>
<comment type="caution">
    <text evidence="5">The sequence shown here is derived from an EMBL/GenBank/DDBJ whole genome shotgun (WGS) entry which is preliminary data.</text>
</comment>
<proteinExistence type="predicted"/>
<dbReference type="PANTHER" id="PTHR46796">
    <property type="entry name" value="HTH-TYPE TRANSCRIPTIONAL ACTIVATOR RHAS-RELATED"/>
    <property type="match status" value="1"/>
</dbReference>
<dbReference type="RefSeq" id="WP_306846620.1">
    <property type="nucleotide sequence ID" value="NZ_JAUSSK010000001.1"/>
</dbReference>
<gene>
    <name evidence="5" type="ORF">J2T07_000180</name>
</gene>
<accession>A0ABT9SSQ6</accession>
<dbReference type="Gene3D" id="2.60.120.10">
    <property type="entry name" value="Jelly Rolls"/>
    <property type="match status" value="1"/>
</dbReference>
<organism evidence="5 6">
    <name type="scientific">Luteibacter jiangsuensis</name>
    <dbReference type="NCBI Taxonomy" id="637577"/>
    <lineage>
        <taxon>Bacteria</taxon>
        <taxon>Pseudomonadati</taxon>
        <taxon>Pseudomonadota</taxon>
        <taxon>Gammaproteobacteria</taxon>
        <taxon>Lysobacterales</taxon>
        <taxon>Rhodanobacteraceae</taxon>
        <taxon>Luteibacter</taxon>
    </lineage>
</organism>
<evidence type="ECO:0000256" key="2">
    <source>
        <dbReference type="ARBA" id="ARBA00023125"/>
    </source>
</evidence>
<evidence type="ECO:0000256" key="3">
    <source>
        <dbReference type="ARBA" id="ARBA00023163"/>
    </source>
</evidence>
<dbReference type="SUPFAM" id="SSF51182">
    <property type="entry name" value="RmlC-like cupins"/>
    <property type="match status" value="1"/>
</dbReference>
<keyword evidence="2" id="KW-0238">DNA-binding</keyword>
<dbReference type="Pfam" id="PF12833">
    <property type="entry name" value="HTH_18"/>
    <property type="match status" value="1"/>
</dbReference>
<dbReference type="Pfam" id="PF12852">
    <property type="entry name" value="Cupin_6"/>
    <property type="match status" value="1"/>
</dbReference>
<keyword evidence="3" id="KW-0804">Transcription</keyword>
<dbReference type="PANTHER" id="PTHR46796:SF7">
    <property type="entry name" value="ARAC FAMILY TRANSCRIPTIONAL REGULATOR"/>
    <property type="match status" value="1"/>
</dbReference>
<keyword evidence="6" id="KW-1185">Reference proteome</keyword>
<evidence type="ECO:0000313" key="6">
    <source>
        <dbReference type="Proteomes" id="UP001237737"/>
    </source>
</evidence>
<dbReference type="InterPro" id="IPR011051">
    <property type="entry name" value="RmlC_Cupin_sf"/>
</dbReference>
<dbReference type="SUPFAM" id="SSF46689">
    <property type="entry name" value="Homeodomain-like"/>
    <property type="match status" value="2"/>
</dbReference>
<reference evidence="5 6" key="1">
    <citation type="submission" date="2023-07" db="EMBL/GenBank/DDBJ databases">
        <title>Sorghum-associated microbial communities from plants grown in Nebraska, USA.</title>
        <authorList>
            <person name="Schachtman D."/>
        </authorList>
    </citation>
    <scope>NUCLEOTIDE SEQUENCE [LARGE SCALE GENOMIC DNA]</scope>
    <source>
        <strain evidence="5 6">CC60</strain>
    </source>
</reference>
<dbReference type="PROSITE" id="PS01124">
    <property type="entry name" value="HTH_ARAC_FAMILY_2"/>
    <property type="match status" value="1"/>
</dbReference>
<evidence type="ECO:0000256" key="1">
    <source>
        <dbReference type="ARBA" id="ARBA00023015"/>
    </source>
</evidence>
<evidence type="ECO:0000313" key="5">
    <source>
        <dbReference type="EMBL" id="MDQ0008021.1"/>
    </source>
</evidence>
<dbReference type="InterPro" id="IPR009057">
    <property type="entry name" value="Homeodomain-like_sf"/>
</dbReference>
<dbReference type="InterPro" id="IPR032783">
    <property type="entry name" value="AraC_lig"/>
</dbReference>
<dbReference type="InterPro" id="IPR018060">
    <property type="entry name" value="HTH_AraC"/>
</dbReference>
<dbReference type="InterPro" id="IPR050204">
    <property type="entry name" value="AraC_XylS_family_regulators"/>
</dbReference>
<dbReference type="Proteomes" id="UP001237737">
    <property type="component" value="Unassembled WGS sequence"/>
</dbReference>
<sequence>MDALTHVLELANVQGALDVRCYLAGGFSLDHVDALPGEAPFHLVLSGSARLELPGRVRLDMAAGDLIVLPRGTRHRIHDGGPRSSAVEPFLDKRGPLDIKRNTLGPADLDLLCGRFTFAPDAARLLLNALPEVLHVRLADEHGMAALEAIVGIFRDEVARLEPGALSVVTALTRALFVFALRAQLRQGALPPSLLSLMGDPRLGNAVLAMLREPAREWTVAALAAEAAMSRATFARHFEARGKTSPHEVLTLLRMHLAGDLLRRGELTAGAVADRVGYKSESAFGKTFTRVMGTTPARFRRDNQVG</sequence>
<name>A0ABT9SSQ6_9GAMM</name>
<dbReference type="CDD" id="cd06995">
    <property type="entry name" value="cupin_YkgD-like_N"/>
    <property type="match status" value="1"/>
</dbReference>
<evidence type="ECO:0000259" key="4">
    <source>
        <dbReference type="PROSITE" id="PS01124"/>
    </source>
</evidence>
<dbReference type="InterPro" id="IPR014710">
    <property type="entry name" value="RmlC-like_jellyroll"/>
</dbReference>
<dbReference type="Gene3D" id="1.10.10.60">
    <property type="entry name" value="Homeodomain-like"/>
    <property type="match status" value="1"/>
</dbReference>
<protein>
    <submittedName>
        <fullName evidence="5">AraC family transcriptional activator of mtrCDE</fullName>
    </submittedName>
</protein>
<dbReference type="EMBL" id="JAUSSK010000001">
    <property type="protein sequence ID" value="MDQ0008021.1"/>
    <property type="molecule type" value="Genomic_DNA"/>
</dbReference>
<keyword evidence="1" id="KW-0805">Transcription regulation</keyword>
<feature type="domain" description="HTH araC/xylS-type" evidence="4">
    <location>
        <begin position="204"/>
        <end position="302"/>
    </location>
</feature>